<evidence type="ECO:0000256" key="2">
    <source>
        <dbReference type="ARBA" id="ARBA00022448"/>
    </source>
</evidence>
<feature type="transmembrane region" description="Helical" evidence="13">
    <location>
        <begin position="654"/>
        <end position="679"/>
    </location>
</feature>
<evidence type="ECO:0000256" key="6">
    <source>
        <dbReference type="ARBA" id="ARBA00022882"/>
    </source>
</evidence>
<evidence type="ECO:0000256" key="4">
    <source>
        <dbReference type="ARBA" id="ARBA00022692"/>
    </source>
</evidence>
<keyword evidence="11" id="KW-0407">Ion channel</keyword>
<organism evidence="15 16">
    <name type="scientific">Aphanomyces invadans</name>
    <dbReference type="NCBI Taxonomy" id="157072"/>
    <lineage>
        <taxon>Eukaryota</taxon>
        <taxon>Sar</taxon>
        <taxon>Stramenopiles</taxon>
        <taxon>Oomycota</taxon>
        <taxon>Saprolegniomycetes</taxon>
        <taxon>Saprolegniales</taxon>
        <taxon>Verrucalvaceae</taxon>
        <taxon>Aphanomyces</taxon>
    </lineage>
</organism>
<feature type="transmembrane region" description="Helical" evidence="13">
    <location>
        <begin position="630"/>
        <end position="648"/>
    </location>
</feature>
<dbReference type="GO" id="GO:0001508">
    <property type="term" value="P:action potential"/>
    <property type="evidence" value="ECO:0007669"/>
    <property type="project" value="TreeGrafter"/>
</dbReference>
<accession>A0A3R6WT36</accession>
<evidence type="ECO:0000256" key="3">
    <source>
        <dbReference type="ARBA" id="ARBA00022538"/>
    </source>
</evidence>
<evidence type="ECO:0000256" key="7">
    <source>
        <dbReference type="ARBA" id="ARBA00022958"/>
    </source>
</evidence>
<dbReference type="GO" id="GO:0005249">
    <property type="term" value="F:voltage-gated potassium channel activity"/>
    <property type="evidence" value="ECO:0007669"/>
    <property type="project" value="InterPro"/>
</dbReference>
<dbReference type="EMBL" id="QUSY01000028">
    <property type="protein sequence ID" value="RHY34458.1"/>
    <property type="molecule type" value="Genomic_DNA"/>
</dbReference>
<feature type="domain" description="Ion transport" evidence="14">
    <location>
        <begin position="112"/>
        <end position="271"/>
    </location>
</feature>
<evidence type="ECO:0000256" key="13">
    <source>
        <dbReference type="SAM" id="Phobius"/>
    </source>
</evidence>
<dbReference type="InterPro" id="IPR005821">
    <property type="entry name" value="Ion_trans_dom"/>
</dbReference>
<feature type="compositionally biased region" description="Pro residues" evidence="12">
    <location>
        <begin position="58"/>
        <end position="69"/>
    </location>
</feature>
<feature type="region of interest" description="Disordered" evidence="12">
    <location>
        <begin position="1"/>
        <end position="26"/>
    </location>
</feature>
<evidence type="ECO:0000256" key="12">
    <source>
        <dbReference type="SAM" id="MobiDB-lite"/>
    </source>
</evidence>
<dbReference type="PANTHER" id="PTHR11537:SF254">
    <property type="entry name" value="POTASSIUM VOLTAGE-GATED CHANNEL PROTEIN SHAB"/>
    <property type="match status" value="1"/>
</dbReference>
<keyword evidence="4 13" id="KW-0812">Transmembrane</keyword>
<feature type="region of interest" description="Disordered" evidence="12">
    <location>
        <begin position="40"/>
        <end position="76"/>
    </location>
</feature>
<proteinExistence type="predicted"/>
<dbReference type="AlphaFoldDB" id="A0A3R6WT36"/>
<evidence type="ECO:0000256" key="5">
    <source>
        <dbReference type="ARBA" id="ARBA00022826"/>
    </source>
</evidence>
<name>A0A3R6WT36_9STRA</name>
<dbReference type="VEuPathDB" id="FungiDB:H310_00341"/>
<reference evidence="15 16" key="1">
    <citation type="submission" date="2018-08" db="EMBL/GenBank/DDBJ databases">
        <title>Aphanomyces genome sequencing and annotation.</title>
        <authorList>
            <person name="Minardi D."/>
            <person name="Oidtmann B."/>
            <person name="Van Der Giezen M."/>
            <person name="Studholme D.J."/>
        </authorList>
    </citation>
    <scope>NUCLEOTIDE SEQUENCE [LARGE SCALE GENOMIC DNA]</scope>
    <source>
        <strain evidence="15 16">NJM0002</strain>
    </source>
</reference>
<keyword evidence="7" id="KW-0630">Potassium</keyword>
<keyword evidence="6" id="KW-0851">Voltage-gated channel</keyword>
<sequence>MSDVQDKGGTVMPLPDSVEDDNANATRLPLPEMCESMAPIQESKSTSIPEDSAVIPAPFAPPPEIPPSPSRTSSRILSVSSRLNSDDRAKTFRSRMRVKLVDNPEGSRIGRFYHNGFLAIIVCNLIGLMLETLDGPNHGSSDPMYPMLPFSKSYVQSDMFFTGIFTLDLIVKCAIAKSQKQFWTSIVTIMDVLAVLPLYIIAVKAGTLRMSNTEIQLPSEQYIKLLRLFRIIRTAHRRDSVATVGYGDQIVDLNNITAVIVVCVMMIFGALYLAMPLAIVGIKYEMLWTQHESERKLKIRADSYRTTGKPPPSELNQIIHIDSMRLVPMSNAINVQFVEFCELASVLSRDCAKFVSLAVNRNRDEATTKLIDTLLRAIKAHKALSRTVESLVPRELLKPNALAKQPNVSETSPSRHSTFKQTMISRAKRALSGAAHPDDTAQHDPNAKLPFRRRLFLLLERPHSSRQANYVNKFFLITVILSMLLFYAETTPELQAYGMSTELCHRALESYCKQSSITPSTDPGCFVYSSPTVSTSTKLNFHCHPDEVADALNVSPCISLGWNYGSNTSAIVCSKSFSDTEKICNLRQCRPNHVPMFDMSTKWLYFECYFGFVFTAEWFLRFYAARHRLAFVRSFGTCIDTFAITPFYAEIADILAMVLGSIYTAMPLSLIGGQFYACYEQYLKDRDSSRRNGGSVAYTSVGGVTAKKQRRRTVIGAEDVPTLSQFVALSRLLNAVILNACRLNTMAAQPAKIGNNALPLPPLLDSVVHNTEKTVQSMRRFSSSRRNSNPDAVLMDAIAATRVYEKKVQTVNALINNITEACSLTQTIVLKFSIIVEKIVLVDDDVELDAPTSSPRRDGRRSEVRYGAAMTTMLAPKCASPDEVALEEDPGGAT</sequence>
<dbReference type="Proteomes" id="UP000285060">
    <property type="component" value="Unassembled WGS sequence"/>
</dbReference>
<feature type="transmembrane region" description="Helical" evidence="13">
    <location>
        <begin position="603"/>
        <end position="623"/>
    </location>
</feature>
<keyword evidence="9" id="KW-0406">Ion transport</keyword>
<evidence type="ECO:0000256" key="10">
    <source>
        <dbReference type="ARBA" id="ARBA00023136"/>
    </source>
</evidence>
<dbReference type="PRINTS" id="PR00169">
    <property type="entry name" value="KCHANNEL"/>
</dbReference>
<feature type="transmembrane region" description="Helical" evidence="13">
    <location>
        <begin position="153"/>
        <end position="175"/>
    </location>
</feature>
<keyword evidence="2" id="KW-0813">Transport</keyword>
<comment type="caution">
    <text evidence="15">The sequence shown here is derived from an EMBL/GenBank/DDBJ whole genome shotgun (WGS) entry which is preliminary data.</text>
</comment>
<evidence type="ECO:0000256" key="8">
    <source>
        <dbReference type="ARBA" id="ARBA00022989"/>
    </source>
</evidence>
<evidence type="ECO:0000313" key="16">
    <source>
        <dbReference type="Proteomes" id="UP000285060"/>
    </source>
</evidence>
<keyword evidence="10 13" id="KW-0472">Membrane</keyword>
<dbReference type="InterPro" id="IPR028325">
    <property type="entry name" value="VG_K_chnl"/>
</dbReference>
<feature type="domain" description="Ion transport" evidence="14">
    <location>
        <begin position="595"/>
        <end position="652"/>
    </location>
</feature>
<gene>
    <name evidence="15" type="ORF">DYB32_000932</name>
</gene>
<comment type="subcellular location">
    <subcellularLocation>
        <location evidence="1">Membrane</location>
        <topology evidence="1">Multi-pass membrane protein</topology>
    </subcellularLocation>
</comment>
<keyword evidence="3" id="KW-0633">Potassium transport</keyword>
<dbReference type="GO" id="GO:0008076">
    <property type="term" value="C:voltage-gated potassium channel complex"/>
    <property type="evidence" value="ECO:0007669"/>
    <property type="project" value="InterPro"/>
</dbReference>
<evidence type="ECO:0000256" key="1">
    <source>
        <dbReference type="ARBA" id="ARBA00004141"/>
    </source>
</evidence>
<protein>
    <recommendedName>
        <fullName evidence="14">Ion transport domain-containing protein</fullName>
    </recommendedName>
</protein>
<dbReference type="PANTHER" id="PTHR11537">
    <property type="entry name" value="VOLTAGE-GATED POTASSIUM CHANNEL"/>
    <property type="match status" value="1"/>
</dbReference>
<keyword evidence="16" id="KW-1185">Reference proteome</keyword>
<evidence type="ECO:0000259" key="14">
    <source>
        <dbReference type="Pfam" id="PF00520"/>
    </source>
</evidence>
<dbReference type="InterPro" id="IPR027359">
    <property type="entry name" value="Volt_channel_dom_sf"/>
</dbReference>
<feature type="transmembrane region" description="Helical" evidence="13">
    <location>
        <begin position="256"/>
        <end position="280"/>
    </location>
</feature>
<feature type="transmembrane region" description="Helical" evidence="13">
    <location>
        <begin position="470"/>
        <end position="488"/>
    </location>
</feature>
<evidence type="ECO:0000313" key="15">
    <source>
        <dbReference type="EMBL" id="RHY34458.1"/>
    </source>
</evidence>
<evidence type="ECO:0000256" key="11">
    <source>
        <dbReference type="ARBA" id="ARBA00023303"/>
    </source>
</evidence>
<evidence type="ECO:0000256" key="9">
    <source>
        <dbReference type="ARBA" id="ARBA00023065"/>
    </source>
</evidence>
<dbReference type="Pfam" id="PF00520">
    <property type="entry name" value="Ion_trans"/>
    <property type="match status" value="2"/>
</dbReference>
<dbReference type="SUPFAM" id="SSF81324">
    <property type="entry name" value="Voltage-gated potassium channels"/>
    <property type="match status" value="2"/>
</dbReference>
<feature type="transmembrane region" description="Helical" evidence="13">
    <location>
        <begin position="112"/>
        <end position="133"/>
    </location>
</feature>
<dbReference type="Gene3D" id="1.20.120.350">
    <property type="entry name" value="Voltage-gated potassium channels. Chain C"/>
    <property type="match status" value="2"/>
</dbReference>
<feature type="transmembrane region" description="Helical" evidence="13">
    <location>
        <begin position="182"/>
        <end position="202"/>
    </location>
</feature>
<keyword evidence="5" id="KW-0631">Potassium channel</keyword>
<keyword evidence="8 13" id="KW-1133">Transmembrane helix</keyword>